<dbReference type="EMBL" id="LBPX01000040">
    <property type="protein sequence ID" value="KKP65999.1"/>
    <property type="molecule type" value="Genomic_DNA"/>
</dbReference>
<dbReference type="Proteomes" id="UP000034127">
    <property type="component" value="Unassembled WGS sequence"/>
</dbReference>
<gene>
    <name evidence="1" type="ORF">UR63_C0040G0009</name>
</gene>
<dbReference type="SUPFAM" id="SSF53474">
    <property type="entry name" value="alpha/beta-Hydrolases"/>
    <property type="match status" value="1"/>
</dbReference>
<protein>
    <recommendedName>
        <fullName evidence="3">Serine aminopeptidase S33 domain-containing protein</fullName>
    </recommendedName>
</protein>
<sequence length="301" mass="34628">MTNKTKISLHKAYSTDGIELDSILFEPLKKTKKIIIHVHGKEGNFVQNHFVSVLGNRYAENGYAFLTFNNRGHDYMADLIKKTSTGFIWEQGGSMYDILEDSQYDIQGVITYVLDLGFDEIILQGHSLGPHKICYYIVNNPNHKVSKIILLTTADVRYQFDFMVPEWEKYSLIAKRLVNEGKGKELMPVKLWSNCPISAASFWNYTNPNNNCFVFNGTHPENEYKNFNKITLPILVVNPDNDVATGIKQEKAIQFLKERTASKNFQAFIIKNCTHGFLSKEEELAGVILNWLKKEQLYRKQ</sequence>
<dbReference type="InterPro" id="IPR013744">
    <property type="entry name" value="SidJ"/>
</dbReference>
<dbReference type="Pfam" id="PF08538">
    <property type="entry name" value="DUF1749"/>
    <property type="match status" value="1"/>
</dbReference>
<organism evidence="1 2">
    <name type="scientific">Candidatus Roizmanbacteria bacterium GW2011_GWC2_35_12</name>
    <dbReference type="NCBI Taxonomy" id="1618485"/>
    <lineage>
        <taxon>Bacteria</taxon>
        <taxon>Candidatus Roizmaniibacteriota</taxon>
    </lineage>
</organism>
<dbReference type="AlphaFoldDB" id="A0A0G0B9C9"/>
<dbReference type="InterPro" id="IPR029058">
    <property type="entry name" value="AB_hydrolase_fold"/>
</dbReference>
<dbReference type="Gene3D" id="3.40.50.1820">
    <property type="entry name" value="alpha/beta hydrolase"/>
    <property type="match status" value="1"/>
</dbReference>
<proteinExistence type="predicted"/>
<name>A0A0G0B9C9_9BACT</name>
<dbReference type="PANTHER" id="PTHR31591:SF1">
    <property type="entry name" value="UPF0613 PROTEIN PB24D3.06C"/>
    <property type="match status" value="1"/>
</dbReference>
<evidence type="ECO:0008006" key="3">
    <source>
        <dbReference type="Google" id="ProtNLM"/>
    </source>
</evidence>
<reference evidence="1 2" key="1">
    <citation type="journal article" date="2015" name="Nature">
        <title>rRNA introns, odd ribosomes, and small enigmatic genomes across a large radiation of phyla.</title>
        <authorList>
            <person name="Brown C.T."/>
            <person name="Hug L.A."/>
            <person name="Thomas B.C."/>
            <person name="Sharon I."/>
            <person name="Castelle C.J."/>
            <person name="Singh A."/>
            <person name="Wilkins M.J."/>
            <person name="Williams K.H."/>
            <person name="Banfield J.F."/>
        </authorList>
    </citation>
    <scope>NUCLEOTIDE SEQUENCE [LARGE SCALE GENOMIC DNA]</scope>
</reference>
<comment type="caution">
    <text evidence="1">The sequence shown here is derived from an EMBL/GenBank/DDBJ whole genome shotgun (WGS) entry which is preliminary data.</text>
</comment>
<evidence type="ECO:0000313" key="2">
    <source>
        <dbReference type="Proteomes" id="UP000034127"/>
    </source>
</evidence>
<accession>A0A0G0B9C9</accession>
<evidence type="ECO:0000313" key="1">
    <source>
        <dbReference type="EMBL" id="KKP65999.1"/>
    </source>
</evidence>
<dbReference type="PANTHER" id="PTHR31591">
    <property type="entry name" value="UPF0613 PROTEIN PB24D3.06C"/>
    <property type="match status" value="1"/>
</dbReference>